<evidence type="ECO:0000313" key="2">
    <source>
        <dbReference type="Proteomes" id="UP001596157"/>
    </source>
</evidence>
<accession>A0ABW0EW67</accession>
<dbReference type="EMBL" id="JBHSKF010000021">
    <property type="protein sequence ID" value="MFC5291142.1"/>
    <property type="molecule type" value="Genomic_DNA"/>
</dbReference>
<reference evidence="2" key="1">
    <citation type="journal article" date="2019" name="Int. J. Syst. Evol. Microbiol.">
        <title>The Global Catalogue of Microorganisms (GCM) 10K type strain sequencing project: providing services to taxonomists for standard genome sequencing and annotation.</title>
        <authorList>
            <consortium name="The Broad Institute Genomics Platform"/>
            <consortium name="The Broad Institute Genome Sequencing Center for Infectious Disease"/>
            <person name="Wu L."/>
            <person name="Ma J."/>
        </authorList>
    </citation>
    <scope>NUCLEOTIDE SEQUENCE [LARGE SCALE GENOMIC DNA]</scope>
    <source>
        <strain evidence="2">CCUG 59778</strain>
    </source>
</reference>
<protein>
    <submittedName>
        <fullName evidence="1">Uncharacterized protein</fullName>
    </submittedName>
</protein>
<sequence length="117" mass="12668">MTGTNLNVEAVKGSAANIGRIMDDMSAFTELRAAWPALGDFDLAQQLQAIVDDRRTGVIVHAEQLRTSLTEIAKALHKVATDVENTDEGTAEKIRAVVAGLRVRVQEDLAQLDGQRV</sequence>
<name>A0ABW0EW67_9PSEU</name>
<proteinExistence type="predicted"/>
<dbReference type="RefSeq" id="WP_378251055.1">
    <property type="nucleotide sequence ID" value="NZ_JBHSKF010000021.1"/>
</dbReference>
<organism evidence="1 2">
    <name type="scientific">Actinokineospora guangxiensis</name>
    <dbReference type="NCBI Taxonomy" id="1490288"/>
    <lineage>
        <taxon>Bacteria</taxon>
        <taxon>Bacillati</taxon>
        <taxon>Actinomycetota</taxon>
        <taxon>Actinomycetes</taxon>
        <taxon>Pseudonocardiales</taxon>
        <taxon>Pseudonocardiaceae</taxon>
        <taxon>Actinokineospora</taxon>
    </lineage>
</organism>
<gene>
    <name evidence="1" type="ORF">ACFPM7_29175</name>
</gene>
<evidence type="ECO:0000313" key="1">
    <source>
        <dbReference type="EMBL" id="MFC5291142.1"/>
    </source>
</evidence>
<keyword evidence="2" id="KW-1185">Reference proteome</keyword>
<dbReference type="Proteomes" id="UP001596157">
    <property type="component" value="Unassembled WGS sequence"/>
</dbReference>
<comment type="caution">
    <text evidence="1">The sequence shown here is derived from an EMBL/GenBank/DDBJ whole genome shotgun (WGS) entry which is preliminary data.</text>
</comment>